<reference evidence="4" key="1">
    <citation type="journal article" date="2023" name="Commun. Biol.">
        <title>Genome analysis of Parmales, the sister group of diatoms, reveals the evolutionary specialization of diatoms from phago-mixotrophs to photoautotrophs.</title>
        <authorList>
            <person name="Ban H."/>
            <person name="Sato S."/>
            <person name="Yoshikawa S."/>
            <person name="Yamada K."/>
            <person name="Nakamura Y."/>
            <person name="Ichinomiya M."/>
            <person name="Sato N."/>
            <person name="Blanc-Mathieu R."/>
            <person name="Endo H."/>
            <person name="Kuwata A."/>
            <person name="Ogata H."/>
        </authorList>
    </citation>
    <scope>NUCLEOTIDE SEQUENCE [LARGE SCALE GENOMIC DNA]</scope>
    <source>
        <strain evidence="4">NIES 3700</strain>
    </source>
</reference>
<dbReference type="PANTHER" id="PTHR43268">
    <property type="entry name" value="THIOSULFATE SULFURTRANSFERASE/RHODANESE-LIKE DOMAIN-CONTAINING PROTEIN 2"/>
    <property type="match status" value="1"/>
</dbReference>
<evidence type="ECO:0000313" key="3">
    <source>
        <dbReference type="EMBL" id="GMH67871.1"/>
    </source>
</evidence>
<accession>A0A9W7ACI2</accession>
<dbReference type="Gene3D" id="3.40.250.10">
    <property type="entry name" value="Rhodanese-like domain"/>
    <property type="match status" value="1"/>
</dbReference>
<dbReference type="Pfam" id="PF17773">
    <property type="entry name" value="UPF0176_N"/>
    <property type="match status" value="1"/>
</dbReference>
<dbReference type="InterPro" id="IPR020936">
    <property type="entry name" value="TrhO"/>
</dbReference>
<dbReference type="SUPFAM" id="SSF52821">
    <property type="entry name" value="Rhodanese/Cell cycle control phosphatase"/>
    <property type="match status" value="1"/>
</dbReference>
<dbReference type="OrthoDB" id="25002at2759"/>
<dbReference type="AlphaFoldDB" id="A0A9W7ACI2"/>
<name>A0A9W7ACI2_9STRA</name>
<proteinExistence type="predicted"/>
<dbReference type="InterPro" id="IPR040503">
    <property type="entry name" value="TRHO_N"/>
</dbReference>
<dbReference type="InterPro" id="IPR001763">
    <property type="entry name" value="Rhodanese-like_dom"/>
</dbReference>
<dbReference type="PANTHER" id="PTHR43268:SF3">
    <property type="entry name" value="RHODANESE-LIKE DOMAIN-CONTAINING PROTEIN 7-RELATED"/>
    <property type="match status" value="1"/>
</dbReference>
<feature type="region of interest" description="Disordered" evidence="1">
    <location>
        <begin position="294"/>
        <end position="326"/>
    </location>
</feature>
<sequence length="326" mass="36119">MSNLLPPTSSTTPPTPYVNSSGYIFHPLSAFSLPIARAALLKTAKETYPDLMGTILIATEGINVRLSGPPSSITSFKILINGTFNLTLSNYKDVTSSSCTLPRFLIKIKNHLIKFPLEMPMNPNSTVATHINTNEMKTLLSQGAQLFDTRNDYEFKLGKFKNAATIESLKTFQDLPSKLSDVNFKSNKVIMYCTGGIRCEKAQYMSSFPPNTELYQLNGGILKYFEEDPSSALWEGGLFVFDERKCINSQGEVIPVDCCFKCRNPIEIATASTTKGLVKCNECGYDDFYNVKGEERRRSTGKKRKAEPPPPQPAPKKGTANNNTYA</sequence>
<evidence type="ECO:0000313" key="4">
    <source>
        <dbReference type="Proteomes" id="UP001165122"/>
    </source>
</evidence>
<organism evidence="3 4">
    <name type="scientific">Triparma laevis f. longispina</name>
    <dbReference type="NCBI Taxonomy" id="1714387"/>
    <lineage>
        <taxon>Eukaryota</taxon>
        <taxon>Sar</taxon>
        <taxon>Stramenopiles</taxon>
        <taxon>Ochrophyta</taxon>
        <taxon>Bolidophyceae</taxon>
        <taxon>Parmales</taxon>
        <taxon>Triparmaceae</taxon>
        <taxon>Triparma</taxon>
    </lineage>
</organism>
<dbReference type="Proteomes" id="UP001165122">
    <property type="component" value="Unassembled WGS sequence"/>
</dbReference>
<keyword evidence="4" id="KW-1185">Reference proteome</keyword>
<evidence type="ECO:0000256" key="1">
    <source>
        <dbReference type="SAM" id="MobiDB-lite"/>
    </source>
</evidence>
<feature type="domain" description="Rhodanese" evidence="2">
    <location>
        <begin position="140"/>
        <end position="233"/>
    </location>
</feature>
<dbReference type="PROSITE" id="PS50206">
    <property type="entry name" value="RHODANESE_3"/>
    <property type="match status" value="1"/>
</dbReference>
<dbReference type="Gene3D" id="3.30.70.100">
    <property type="match status" value="1"/>
</dbReference>
<dbReference type="InterPro" id="IPR036873">
    <property type="entry name" value="Rhodanese-like_dom_sf"/>
</dbReference>
<gene>
    <name evidence="3" type="ORF">TrLO_g3028</name>
</gene>
<comment type="caution">
    <text evidence="3">The sequence shown here is derived from an EMBL/GenBank/DDBJ whole genome shotgun (WGS) entry which is preliminary data.</text>
</comment>
<dbReference type="Pfam" id="PF00581">
    <property type="entry name" value="Rhodanese"/>
    <property type="match status" value="1"/>
</dbReference>
<dbReference type="EMBL" id="BRXW01000581">
    <property type="protein sequence ID" value="GMH67871.1"/>
    <property type="molecule type" value="Genomic_DNA"/>
</dbReference>
<protein>
    <recommendedName>
        <fullName evidence="2">Rhodanese domain-containing protein</fullName>
    </recommendedName>
</protein>
<evidence type="ECO:0000259" key="2">
    <source>
        <dbReference type="PROSITE" id="PS50206"/>
    </source>
</evidence>